<dbReference type="PANTHER" id="PTHR10174">
    <property type="entry name" value="ALPHA-TOCOPHEROL TRANSFER PROTEIN-RELATED"/>
    <property type="match status" value="1"/>
</dbReference>
<reference evidence="3 4" key="1">
    <citation type="submission" date="2024-04" db="EMBL/GenBank/DDBJ databases">
        <authorList>
            <person name="Rising A."/>
            <person name="Reimegard J."/>
            <person name="Sonavane S."/>
            <person name="Akerstrom W."/>
            <person name="Nylinder S."/>
            <person name="Hedman E."/>
            <person name="Kallberg Y."/>
        </authorList>
    </citation>
    <scope>NUCLEOTIDE SEQUENCE [LARGE SCALE GENOMIC DNA]</scope>
</reference>
<evidence type="ECO:0000313" key="4">
    <source>
        <dbReference type="Proteomes" id="UP001497382"/>
    </source>
</evidence>
<name>A0AAV2BQI6_9ARAC</name>
<evidence type="ECO:0000256" key="1">
    <source>
        <dbReference type="SAM" id="Phobius"/>
    </source>
</evidence>
<dbReference type="EMBL" id="CAXIEN010000464">
    <property type="protein sequence ID" value="CAL1298556.1"/>
    <property type="molecule type" value="Genomic_DNA"/>
</dbReference>
<dbReference type="GO" id="GO:1902936">
    <property type="term" value="F:phosphatidylinositol bisphosphate binding"/>
    <property type="evidence" value="ECO:0007669"/>
    <property type="project" value="TreeGrafter"/>
</dbReference>
<dbReference type="InterPro" id="IPR036273">
    <property type="entry name" value="CRAL/TRIO_N_dom_sf"/>
</dbReference>
<dbReference type="AlphaFoldDB" id="A0AAV2BQI6"/>
<feature type="transmembrane region" description="Helical" evidence="1">
    <location>
        <begin position="12"/>
        <end position="32"/>
    </location>
</feature>
<dbReference type="InterPro" id="IPR001251">
    <property type="entry name" value="CRAL-TRIO_dom"/>
</dbReference>
<dbReference type="Gene3D" id="1.20.5.1200">
    <property type="entry name" value="Alpha-tocopherol transfer"/>
    <property type="match status" value="1"/>
</dbReference>
<dbReference type="CDD" id="cd00170">
    <property type="entry name" value="SEC14"/>
    <property type="match status" value="1"/>
</dbReference>
<dbReference type="InterPro" id="IPR036865">
    <property type="entry name" value="CRAL-TRIO_dom_sf"/>
</dbReference>
<dbReference type="SMART" id="SM00516">
    <property type="entry name" value="SEC14"/>
    <property type="match status" value="1"/>
</dbReference>
<keyword evidence="1" id="KW-1133">Transmembrane helix</keyword>
<accession>A0AAV2BQI6</accession>
<evidence type="ECO:0000259" key="2">
    <source>
        <dbReference type="PROSITE" id="PS50191"/>
    </source>
</evidence>
<dbReference type="SUPFAM" id="SSF52087">
    <property type="entry name" value="CRAL/TRIO domain"/>
    <property type="match status" value="1"/>
</dbReference>
<comment type="caution">
    <text evidence="3">The sequence shown here is derived from an EMBL/GenBank/DDBJ whole genome shotgun (WGS) entry which is preliminary data.</text>
</comment>
<protein>
    <recommendedName>
        <fullName evidence="2">CRAL-TRIO domain-containing protein</fullName>
    </recommendedName>
</protein>
<keyword evidence="1" id="KW-0812">Transmembrane</keyword>
<keyword evidence="1" id="KW-0472">Membrane</keyword>
<sequence length="345" mass="41068">MVICIRMFRPKRVLQGYVLLIFVFIPSVWWIYLKSSISMLQDGKWNQMEEDKSTKMETISNNNEENVIYPLKINHIPASIRRKYEKFLHEIYKDDQKYQKELKKMLRSQEESNNVEFKDDFLRIFLLKNNYSVQDAFRMVLYFLDLRNKHSYFFKKIEVDFTTIPSGQFVTVLPQRHPDGTAIVLAELGKWMPEELSFEDFKSIARLTLYQELRNPVTQVTGFRFIYDFANTGYQHLKYCTPMNMYLLYHATFKCFPGNYLEVHFVNTNFVFSTLLTCFKPFLVESIRKILYFHSSVEDLLNYFPSSTLPTKYGGTLTEYYMADYLKRANEEQGDFPLGGLKNLF</sequence>
<dbReference type="Gene3D" id="3.40.525.10">
    <property type="entry name" value="CRAL-TRIO lipid binding domain"/>
    <property type="match status" value="1"/>
</dbReference>
<keyword evidence="4" id="KW-1185">Reference proteome</keyword>
<dbReference type="Proteomes" id="UP001497382">
    <property type="component" value="Unassembled WGS sequence"/>
</dbReference>
<dbReference type="Pfam" id="PF00650">
    <property type="entry name" value="CRAL_TRIO"/>
    <property type="match status" value="1"/>
</dbReference>
<evidence type="ECO:0000313" key="3">
    <source>
        <dbReference type="EMBL" id="CAL1298556.1"/>
    </source>
</evidence>
<dbReference type="SUPFAM" id="SSF46938">
    <property type="entry name" value="CRAL/TRIO N-terminal domain"/>
    <property type="match status" value="1"/>
</dbReference>
<organism evidence="3 4">
    <name type="scientific">Larinioides sclopetarius</name>
    <dbReference type="NCBI Taxonomy" id="280406"/>
    <lineage>
        <taxon>Eukaryota</taxon>
        <taxon>Metazoa</taxon>
        <taxon>Ecdysozoa</taxon>
        <taxon>Arthropoda</taxon>
        <taxon>Chelicerata</taxon>
        <taxon>Arachnida</taxon>
        <taxon>Araneae</taxon>
        <taxon>Araneomorphae</taxon>
        <taxon>Entelegynae</taxon>
        <taxon>Araneoidea</taxon>
        <taxon>Araneidae</taxon>
        <taxon>Larinioides</taxon>
    </lineage>
</organism>
<dbReference type="PANTHER" id="PTHR10174:SF226">
    <property type="entry name" value="CLAVESIN-1-LIKE PROTEIN"/>
    <property type="match status" value="1"/>
</dbReference>
<gene>
    <name evidence="3" type="ORF">LARSCL_LOCUS20891</name>
</gene>
<proteinExistence type="predicted"/>
<dbReference type="PRINTS" id="PR00180">
    <property type="entry name" value="CRETINALDHBP"/>
</dbReference>
<feature type="domain" description="CRAL-TRIO" evidence="2">
    <location>
        <begin position="160"/>
        <end position="321"/>
    </location>
</feature>
<dbReference type="GO" id="GO:0016020">
    <property type="term" value="C:membrane"/>
    <property type="evidence" value="ECO:0007669"/>
    <property type="project" value="TreeGrafter"/>
</dbReference>
<dbReference type="PROSITE" id="PS50191">
    <property type="entry name" value="CRAL_TRIO"/>
    <property type="match status" value="1"/>
</dbReference>